<keyword evidence="2" id="KW-1185">Reference proteome</keyword>
<evidence type="ECO:0000313" key="2">
    <source>
        <dbReference type="Proteomes" id="UP000215335"/>
    </source>
</evidence>
<organism evidence="1 2">
    <name type="scientific">Trichomalopsis sarcophagae</name>
    <dbReference type="NCBI Taxonomy" id="543379"/>
    <lineage>
        <taxon>Eukaryota</taxon>
        <taxon>Metazoa</taxon>
        <taxon>Ecdysozoa</taxon>
        <taxon>Arthropoda</taxon>
        <taxon>Hexapoda</taxon>
        <taxon>Insecta</taxon>
        <taxon>Pterygota</taxon>
        <taxon>Neoptera</taxon>
        <taxon>Endopterygota</taxon>
        <taxon>Hymenoptera</taxon>
        <taxon>Apocrita</taxon>
        <taxon>Proctotrupomorpha</taxon>
        <taxon>Chalcidoidea</taxon>
        <taxon>Pteromalidae</taxon>
        <taxon>Pteromalinae</taxon>
        <taxon>Trichomalopsis</taxon>
    </lineage>
</organism>
<proteinExistence type="predicted"/>
<sequence>MENINNNNNNRENNELSEKILNDHLFKSNPIVMILHEGEENIYNNAPAKRAKKRFQIFNKFIRSISESFYIIIYKFIEVISLISNAVSHIRIYVYLYGLYGSRGSRDFPIVEA</sequence>
<gene>
    <name evidence="1" type="ORF">TSAR_000157</name>
</gene>
<evidence type="ECO:0000313" key="1">
    <source>
        <dbReference type="EMBL" id="OXU24617.1"/>
    </source>
</evidence>
<comment type="caution">
    <text evidence="1">The sequence shown here is derived from an EMBL/GenBank/DDBJ whole genome shotgun (WGS) entry which is preliminary data.</text>
</comment>
<reference evidence="1 2" key="1">
    <citation type="journal article" date="2017" name="Curr. Biol.">
        <title>The Evolution of Venom by Co-option of Single-Copy Genes.</title>
        <authorList>
            <person name="Martinson E.O."/>
            <person name="Mrinalini"/>
            <person name="Kelkar Y.D."/>
            <person name="Chang C.H."/>
            <person name="Werren J.H."/>
        </authorList>
    </citation>
    <scope>NUCLEOTIDE SEQUENCE [LARGE SCALE GENOMIC DNA]</scope>
    <source>
        <strain evidence="1 2">Alberta</strain>
        <tissue evidence="1">Whole body</tissue>
    </source>
</reference>
<accession>A0A232F2H7</accession>
<dbReference type="AlphaFoldDB" id="A0A232F2H7"/>
<protein>
    <submittedName>
        <fullName evidence="1">Uncharacterized protein</fullName>
    </submittedName>
</protein>
<name>A0A232F2H7_9HYME</name>
<dbReference type="Proteomes" id="UP000215335">
    <property type="component" value="Unassembled WGS sequence"/>
</dbReference>
<dbReference type="EMBL" id="NNAY01001245">
    <property type="protein sequence ID" value="OXU24617.1"/>
    <property type="molecule type" value="Genomic_DNA"/>
</dbReference>